<name>A0A2U1VAF5_9PROT</name>
<dbReference type="InterPro" id="IPR031566">
    <property type="entry name" value="CitMHS_2"/>
</dbReference>
<keyword evidence="1" id="KW-0472">Membrane</keyword>
<feature type="transmembrane region" description="Helical" evidence="1">
    <location>
        <begin position="454"/>
        <end position="476"/>
    </location>
</feature>
<evidence type="ECO:0000313" key="2">
    <source>
        <dbReference type="EMBL" id="PWC30907.1"/>
    </source>
</evidence>
<dbReference type="Proteomes" id="UP000245048">
    <property type="component" value="Unassembled WGS sequence"/>
</dbReference>
<feature type="transmembrane region" description="Helical" evidence="1">
    <location>
        <begin position="126"/>
        <end position="152"/>
    </location>
</feature>
<sequence>MAAAPALAAQGAVQAVGPGAAEHAAPALSALWALPFAGVLLSIALMPLLAGHLWHHHYGKIAAGWTALFLLPYAVVFGGGHAWHEFTHVLVGEYLPFITLLLALYTTGGGVLLKGNLVGTPGTNTALLAVGTAIASLMGTTGASMVLIRPLLRANAGRQRKMHSFVFFIFLVSNIGGSLTPLGDPPLYLGFLKGVSFFWPTTNLFAPFLFCTALLLALYWVIDTLAYGRERKTPIAAAAERATHADHAEAPPGEKLGIDGWVNVALIGAVVAGVLMQGVWLPGEISLLGQPIGLERVVAMALFLAITAASVWLTPARIREANGFTWGAILEVAKLFAAIFLTMAPVLAMLKAGAHGPLAGLVALTSDAAGQPLPAMYFWLTGALSSFLDNAPTYLVFFNMAGGDAATLMGQGALTLAAISCGAVFMGANSYIGNAPNFMVKAIVEEQGVRMPSFFGYCGWALVFLVPTFVLVTFLFF</sequence>
<accession>A0A2U1VAF5</accession>
<feature type="transmembrane region" description="Helical" evidence="1">
    <location>
        <begin position="413"/>
        <end position="434"/>
    </location>
</feature>
<feature type="transmembrane region" description="Helical" evidence="1">
    <location>
        <begin position="335"/>
        <end position="356"/>
    </location>
</feature>
<dbReference type="Pfam" id="PF16980">
    <property type="entry name" value="CitMHS_2"/>
    <property type="match status" value="1"/>
</dbReference>
<dbReference type="AlphaFoldDB" id="A0A2U1VAF5"/>
<organism evidence="2 3">
    <name type="scientific">Teichococcus aestuarii</name>
    <dbReference type="NCBI Taxonomy" id="568898"/>
    <lineage>
        <taxon>Bacteria</taxon>
        <taxon>Pseudomonadati</taxon>
        <taxon>Pseudomonadota</taxon>
        <taxon>Alphaproteobacteria</taxon>
        <taxon>Acetobacterales</taxon>
        <taxon>Roseomonadaceae</taxon>
        <taxon>Roseomonas</taxon>
    </lineage>
</organism>
<feature type="transmembrane region" description="Helical" evidence="1">
    <location>
        <begin position="293"/>
        <end position="314"/>
    </location>
</feature>
<protein>
    <submittedName>
        <fullName evidence="2">Sodium:proton antiporter</fullName>
    </submittedName>
</protein>
<evidence type="ECO:0000256" key="1">
    <source>
        <dbReference type="SAM" id="Phobius"/>
    </source>
</evidence>
<keyword evidence="3" id="KW-1185">Reference proteome</keyword>
<feature type="transmembrane region" description="Helical" evidence="1">
    <location>
        <begin position="261"/>
        <end position="281"/>
    </location>
</feature>
<comment type="caution">
    <text evidence="2">The sequence shown here is derived from an EMBL/GenBank/DDBJ whole genome shotgun (WGS) entry which is preliminary data.</text>
</comment>
<proteinExistence type="predicted"/>
<feature type="transmembrane region" description="Helical" evidence="1">
    <location>
        <begin position="164"/>
        <end position="183"/>
    </location>
</feature>
<dbReference type="EMBL" id="PDOA01000001">
    <property type="protein sequence ID" value="PWC30907.1"/>
    <property type="molecule type" value="Genomic_DNA"/>
</dbReference>
<dbReference type="OrthoDB" id="9765532at2"/>
<feature type="transmembrane region" description="Helical" evidence="1">
    <location>
        <begin position="203"/>
        <end position="222"/>
    </location>
</feature>
<feature type="transmembrane region" description="Helical" evidence="1">
    <location>
        <begin position="62"/>
        <end position="83"/>
    </location>
</feature>
<keyword evidence="1" id="KW-0812">Transmembrane</keyword>
<reference evidence="3" key="1">
    <citation type="submission" date="2017-10" db="EMBL/GenBank/DDBJ databases">
        <authorList>
            <person name="Toshchakov S.V."/>
            <person name="Goeva M.A."/>
        </authorList>
    </citation>
    <scope>NUCLEOTIDE SEQUENCE [LARGE SCALE GENOMIC DNA]</scope>
    <source>
        <strain evidence="3">JR1/69-1-13</strain>
    </source>
</reference>
<evidence type="ECO:0000313" key="3">
    <source>
        <dbReference type="Proteomes" id="UP000245048"/>
    </source>
</evidence>
<keyword evidence="1" id="KW-1133">Transmembrane helix</keyword>
<gene>
    <name evidence="2" type="ORF">CR165_02325</name>
</gene>
<feature type="transmembrane region" description="Helical" evidence="1">
    <location>
        <begin position="31"/>
        <end position="50"/>
    </location>
</feature>